<organism evidence="1 2">
    <name type="scientific">Amycolatopsis saalfeldensis</name>
    <dbReference type="NCBI Taxonomy" id="394193"/>
    <lineage>
        <taxon>Bacteria</taxon>
        <taxon>Bacillati</taxon>
        <taxon>Actinomycetota</taxon>
        <taxon>Actinomycetes</taxon>
        <taxon>Pseudonocardiales</taxon>
        <taxon>Pseudonocardiaceae</taxon>
        <taxon>Amycolatopsis</taxon>
    </lineage>
</organism>
<dbReference type="Proteomes" id="UP000198582">
    <property type="component" value="Unassembled WGS sequence"/>
</dbReference>
<dbReference type="RefSeq" id="WP_091619682.1">
    <property type="nucleotide sequence ID" value="NZ_FOEF01000010.1"/>
</dbReference>
<sequence>MRSERRPLSLETSEFARARASAEVGLRTQRDQAVRTVAGKAHDAQDLRGLLAMLGLDAAGQRADA</sequence>
<name>A0A1H8Y2W8_9PSEU</name>
<dbReference type="STRING" id="394193.SAMN04489732_110239"/>
<keyword evidence="2" id="KW-1185">Reference proteome</keyword>
<evidence type="ECO:0000313" key="2">
    <source>
        <dbReference type="Proteomes" id="UP000198582"/>
    </source>
</evidence>
<dbReference type="AlphaFoldDB" id="A0A1H8Y2W8"/>
<evidence type="ECO:0000313" key="1">
    <source>
        <dbReference type="EMBL" id="SEP46351.1"/>
    </source>
</evidence>
<dbReference type="OrthoDB" id="3637497at2"/>
<protein>
    <submittedName>
        <fullName evidence="1">Uncharacterized protein</fullName>
    </submittedName>
</protein>
<dbReference type="EMBL" id="FOEF01000010">
    <property type="protein sequence ID" value="SEP46351.1"/>
    <property type="molecule type" value="Genomic_DNA"/>
</dbReference>
<reference evidence="1 2" key="1">
    <citation type="submission" date="2016-10" db="EMBL/GenBank/DDBJ databases">
        <authorList>
            <person name="de Groot N.N."/>
        </authorList>
    </citation>
    <scope>NUCLEOTIDE SEQUENCE [LARGE SCALE GENOMIC DNA]</scope>
    <source>
        <strain evidence="1 2">DSM 44993</strain>
    </source>
</reference>
<proteinExistence type="predicted"/>
<accession>A0A1H8Y2W8</accession>
<gene>
    <name evidence="1" type="ORF">SAMN04489732_110239</name>
</gene>